<name>A0AAE9H8K7_ALCFA</name>
<proteinExistence type="predicted"/>
<dbReference type="InterPro" id="IPR057447">
    <property type="entry name" value="Bbp19-like_phage"/>
</dbReference>
<dbReference type="Proteomes" id="UP000830925">
    <property type="component" value="Chromosome"/>
</dbReference>
<protein>
    <recommendedName>
        <fullName evidence="1">Bbp19-like phage domain-containing protein</fullName>
    </recommendedName>
</protein>
<evidence type="ECO:0000313" key="2">
    <source>
        <dbReference type="EMBL" id="UPL20204.1"/>
    </source>
</evidence>
<dbReference type="AlphaFoldDB" id="A0AAE9H8K7"/>
<accession>A0AAE9H8K7</accession>
<sequence length="98" mass="11252">MSISKRIARRVRMLFGLRNAYRRTFSGRDGETVLADLAKFCRVGSSSVATSRITGTVDTHATMLVEGRREAFFHIAKVLRMTDEQINQIMERENERTE</sequence>
<dbReference type="RefSeq" id="WP_247965715.1">
    <property type="nucleotide sequence ID" value="NZ_CP095873.1"/>
</dbReference>
<dbReference type="Pfam" id="PF25181">
    <property type="entry name" value="Phage_Bbp19"/>
    <property type="match status" value="1"/>
</dbReference>
<evidence type="ECO:0000313" key="3">
    <source>
        <dbReference type="Proteomes" id="UP000830925"/>
    </source>
</evidence>
<reference evidence="2" key="1">
    <citation type="submission" date="2022-04" db="EMBL/GenBank/DDBJ databases">
        <title>Genomic mining of Alcaligenes faecalis D334 producing ectoin and derivatives.</title>
        <authorList>
            <person name="Doan V.T."/>
            <person name="Quach N.T."/>
            <person name="Vu T.-H.-N."/>
            <person name="Phi Q.-T."/>
        </authorList>
    </citation>
    <scope>NUCLEOTIDE SEQUENCE</scope>
    <source>
        <strain evidence="2">D334</strain>
    </source>
</reference>
<dbReference type="EMBL" id="CP095873">
    <property type="protein sequence ID" value="UPL20204.1"/>
    <property type="molecule type" value="Genomic_DNA"/>
</dbReference>
<organism evidence="2 3">
    <name type="scientific">Alcaligenes faecalis</name>
    <dbReference type="NCBI Taxonomy" id="511"/>
    <lineage>
        <taxon>Bacteria</taxon>
        <taxon>Pseudomonadati</taxon>
        <taxon>Pseudomonadota</taxon>
        <taxon>Betaproteobacteria</taxon>
        <taxon>Burkholderiales</taxon>
        <taxon>Alcaligenaceae</taxon>
        <taxon>Alcaligenes</taxon>
    </lineage>
</organism>
<evidence type="ECO:0000259" key="1">
    <source>
        <dbReference type="Pfam" id="PF25181"/>
    </source>
</evidence>
<gene>
    <name evidence="2" type="ORF">MXF72_12290</name>
</gene>
<feature type="domain" description="Bbp19-like phage" evidence="1">
    <location>
        <begin position="21"/>
        <end position="91"/>
    </location>
</feature>